<evidence type="ECO:0000256" key="8">
    <source>
        <dbReference type="SAM" id="SignalP"/>
    </source>
</evidence>
<keyword evidence="5 7" id="KW-0573">Peptidoglycan synthesis</keyword>
<evidence type="ECO:0000256" key="6">
    <source>
        <dbReference type="ARBA" id="ARBA00023316"/>
    </source>
</evidence>
<dbReference type="InterPro" id="IPR002477">
    <property type="entry name" value="Peptidoglycan-bd-like"/>
</dbReference>
<dbReference type="SUPFAM" id="SSF47090">
    <property type="entry name" value="PGBD-like"/>
    <property type="match status" value="1"/>
</dbReference>
<feature type="active site" description="Nucleophile" evidence="7">
    <location>
        <position position="429"/>
    </location>
</feature>
<dbReference type="Gene3D" id="1.10.101.10">
    <property type="entry name" value="PGBD-like superfamily/PGBD"/>
    <property type="match status" value="1"/>
</dbReference>
<protein>
    <submittedName>
        <fullName evidence="10">L,D-transpeptidase family protein</fullName>
    </submittedName>
</protein>
<evidence type="ECO:0000256" key="7">
    <source>
        <dbReference type="PROSITE-ProRule" id="PRU01373"/>
    </source>
</evidence>
<keyword evidence="6 7" id="KW-0961">Cell wall biogenesis/degradation</keyword>
<evidence type="ECO:0000259" key="9">
    <source>
        <dbReference type="PROSITE" id="PS52029"/>
    </source>
</evidence>
<dbReference type="InterPro" id="IPR045380">
    <property type="entry name" value="LD_TPept_scaffold_dom"/>
</dbReference>
<keyword evidence="3" id="KW-0808">Transferase</keyword>
<feature type="domain" description="L,D-TPase catalytic" evidence="9">
    <location>
        <begin position="275"/>
        <end position="451"/>
    </location>
</feature>
<dbReference type="PANTHER" id="PTHR41533:SF2">
    <property type="entry name" value="BLR7131 PROTEIN"/>
    <property type="match status" value="1"/>
</dbReference>
<dbReference type="InterPro" id="IPR052905">
    <property type="entry name" value="LD-transpeptidase_YkuD-like"/>
</dbReference>
<organism evidence="10 11">
    <name type="scientific">Falsiroseomonas frigidaquae</name>
    <dbReference type="NCBI Taxonomy" id="487318"/>
    <lineage>
        <taxon>Bacteria</taxon>
        <taxon>Pseudomonadati</taxon>
        <taxon>Pseudomonadota</taxon>
        <taxon>Alphaproteobacteria</taxon>
        <taxon>Acetobacterales</taxon>
        <taxon>Roseomonadaceae</taxon>
        <taxon>Falsiroseomonas</taxon>
    </lineage>
</organism>
<dbReference type="InterPro" id="IPR036365">
    <property type="entry name" value="PGBD-like_sf"/>
</dbReference>
<dbReference type="SUPFAM" id="SSF141523">
    <property type="entry name" value="L,D-transpeptidase catalytic domain-like"/>
    <property type="match status" value="1"/>
</dbReference>
<keyword evidence="4 7" id="KW-0133">Cell shape</keyword>
<accession>A0ABX1F8H9</accession>
<dbReference type="RefSeq" id="WP_168055338.1">
    <property type="nucleotide sequence ID" value="NZ_JAATJR010000013.1"/>
</dbReference>
<keyword evidence="11" id="KW-1185">Reference proteome</keyword>
<dbReference type="CDD" id="cd16913">
    <property type="entry name" value="YkuD_like"/>
    <property type="match status" value="1"/>
</dbReference>
<name>A0ABX1F8H9_9PROT</name>
<evidence type="ECO:0000256" key="2">
    <source>
        <dbReference type="ARBA" id="ARBA00005992"/>
    </source>
</evidence>
<dbReference type="Proteomes" id="UP000765160">
    <property type="component" value="Unassembled WGS sequence"/>
</dbReference>
<evidence type="ECO:0000256" key="3">
    <source>
        <dbReference type="ARBA" id="ARBA00022679"/>
    </source>
</evidence>
<dbReference type="EMBL" id="JAAVTX010000013">
    <property type="protein sequence ID" value="NKE48695.1"/>
    <property type="molecule type" value="Genomic_DNA"/>
</dbReference>
<proteinExistence type="inferred from homology"/>
<evidence type="ECO:0000313" key="11">
    <source>
        <dbReference type="Proteomes" id="UP000765160"/>
    </source>
</evidence>
<dbReference type="PANTHER" id="PTHR41533">
    <property type="entry name" value="L,D-TRANSPEPTIDASE HI_1667-RELATED"/>
    <property type="match status" value="1"/>
</dbReference>
<dbReference type="InterPro" id="IPR036366">
    <property type="entry name" value="PGBDSf"/>
</dbReference>
<comment type="pathway">
    <text evidence="1 7">Cell wall biogenesis; peptidoglycan biosynthesis.</text>
</comment>
<gene>
    <name evidence="10" type="ORF">HB662_28275</name>
</gene>
<sequence>MQIERRPLLAAALALVAAPASAQVAPRGVQPINLPVAAQQGAAPGFAPLPATDALLRLVDRLLRLEEDGLDPRHYGIPDSALAASDPASYRTGLHAASAAALSDLLLGRVRDMPGRPDLRRDHSALDVQAWLTELATTPDPAALIDRAALRPQGAAALKAELARQRQIAATPFSPIPGETTIDPGMVDPLRVPLLRARIAVEDPVLAAAPDAGALYDPVLEEAVRRWQGDNGLQVDGRVGRITIGLLNRPLTARVDQLRVALDMRRAAAPPPAERRVEVNVPDYRLQVMEGDREILSMAVIVGRPDRATPMMAVRLTALQFNPPWGVPERNAREDLLPRFRRDPQAMMERGFRVFTVVGGERMEIDPRTIDWSSINGRRFPYFVRQDAGDSSALGRLKFIMPNNEDIFLHDTPDRHLFRRPDRAFSSGCIRLAEPNQLMAVLLENTPGWNLPRAERALASRSTSVISLGRSLPVRLHYNTVMVEAGGRVRIRPDIYRLDAAYARAMATAPRPLVAGLARQVAR</sequence>
<reference evidence="10 11" key="1">
    <citation type="submission" date="2020-03" db="EMBL/GenBank/DDBJ databases">
        <title>Roseomonas selenitidurans sp. nov. isolated from soil.</title>
        <authorList>
            <person name="Liu H."/>
        </authorList>
    </citation>
    <scope>NUCLEOTIDE SEQUENCE [LARGE SCALE GENOMIC DNA]</scope>
    <source>
        <strain evidence="10 11">JCM 15073</strain>
    </source>
</reference>
<dbReference type="Pfam" id="PF01471">
    <property type="entry name" value="PG_binding_1"/>
    <property type="match status" value="1"/>
</dbReference>
<evidence type="ECO:0000256" key="5">
    <source>
        <dbReference type="ARBA" id="ARBA00022984"/>
    </source>
</evidence>
<dbReference type="Pfam" id="PF03734">
    <property type="entry name" value="YkuD"/>
    <property type="match status" value="1"/>
</dbReference>
<evidence type="ECO:0000256" key="4">
    <source>
        <dbReference type="ARBA" id="ARBA00022960"/>
    </source>
</evidence>
<dbReference type="Pfam" id="PF20142">
    <property type="entry name" value="Scaffold"/>
    <property type="match status" value="1"/>
</dbReference>
<evidence type="ECO:0000256" key="1">
    <source>
        <dbReference type="ARBA" id="ARBA00004752"/>
    </source>
</evidence>
<comment type="caution">
    <text evidence="10">The sequence shown here is derived from an EMBL/GenBank/DDBJ whole genome shotgun (WGS) entry which is preliminary data.</text>
</comment>
<feature type="signal peptide" evidence="8">
    <location>
        <begin position="1"/>
        <end position="22"/>
    </location>
</feature>
<dbReference type="InterPro" id="IPR005490">
    <property type="entry name" value="LD_TPept_cat_dom"/>
</dbReference>
<feature type="chain" id="PRO_5046600253" evidence="8">
    <location>
        <begin position="23"/>
        <end position="523"/>
    </location>
</feature>
<evidence type="ECO:0000313" key="10">
    <source>
        <dbReference type="EMBL" id="NKE48695.1"/>
    </source>
</evidence>
<dbReference type="Gene3D" id="2.40.440.10">
    <property type="entry name" value="L,D-transpeptidase catalytic domain-like"/>
    <property type="match status" value="1"/>
</dbReference>
<dbReference type="InterPro" id="IPR038063">
    <property type="entry name" value="Transpep_catalytic_dom"/>
</dbReference>
<feature type="active site" description="Proton donor/acceptor" evidence="7">
    <location>
        <position position="410"/>
    </location>
</feature>
<keyword evidence="8" id="KW-0732">Signal</keyword>
<comment type="similarity">
    <text evidence="2">Belongs to the YkuD family.</text>
</comment>
<dbReference type="PROSITE" id="PS52029">
    <property type="entry name" value="LD_TPASE"/>
    <property type="match status" value="1"/>
</dbReference>